<protein>
    <submittedName>
        <fullName evidence="1">Uncharacterized protein</fullName>
    </submittedName>
</protein>
<proteinExistence type="predicted"/>
<dbReference type="AlphaFoldDB" id="I0K4H0"/>
<dbReference type="KEGG" id="fae:FAES_1012"/>
<dbReference type="EMBL" id="HE796683">
    <property type="protein sequence ID" value="CCG99023.1"/>
    <property type="molecule type" value="Genomic_DNA"/>
</dbReference>
<evidence type="ECO:0000313" key="2">
    <source>
        <dbReference type="Proteomes" id="UP000011058"/>
    </source>
</evidence>
<organism evidence="1 2">
    <name type="scientific">Fibrella aestuarina BUZ 2</name>
    <dbReference type="NCBI Taxonomy" id="1166018"/>
    <lineage>
        <taxon>Bacteria</taxon>
        <taxon>Pseudomonadati</taxon>
        <taxon>Bacteroidota</taxon>
        <taxon>Cytophagia</taxon>
        <taxon>Cytophagales</taxon>
        <taxon>Spirosomataceae</taxon>
        <taxon>Fibrella</taxon>
    </lineage>
</organism>
<gene>
    <name evidence="1" type="ORF">FAES_1012</name>
</gene>
<dbReference type="HOGENOM" id="CLU_2861150_0_0_10"/>
<name>I0K4H0_9BACT</name>
<accession>I0K4H0</accession>
<dbReference type="Proteomes" id="UP000011058">
    <property type="component" value="Chromosome"/>
</dbReference>
<reference evidence="1 2" key="1">
    <citation type="journal article" date="2012" name="J. Bacteriol.">
        <title>Genome Sequence of Fibrella aestuarina BUZ 2T, a Filamentous Marine Bacterium.</title>
        <authorList>
            <person name="Filippini M."/>
            <person name="Qi W."/>
            <person name="Blom J."/>
            <person name="Goesmann A."/>
            <person name="Smits T.H."/>
            <person name="Bagheri H.C."/>
        </authorList>
    </citation>
    <scope>NUCLEOTIDE SEQUENCE [LARGE SCALE GENOMIC DNA]</scope>
    <source>
        <strain evidence="2">BUZ 2T</strain>
    </source>
</reference>
<sequence>MTWRSGERYGPLFIKSHYLTRIVQFSRFTAQPERDQVTYLKQATYPAQVVNPMSDKVVWTGKLA</sequence>
<keyword evidence="2" id="KW-1185">Reference proteome</keyword>
<evidence type="ECO:0000313" key="1">
    <source>
        <dbReference type="EMBL" id="CCG99023.1"/>
    </source>
</evidence>